<dbReference type="EMBL" id="JASPKY010000366">
    <property type="protein sequence ID" value="KAK9703605.1"/>
    <property type="molecule type" value="Genomic_DNA"/>
</dbReference>
<proteinExistence type="predicted"/>
<evidence type="ECO:0000313" key="1">
    <source>
        <dbReference type="EMBL" id="KAK9703605.1"/>
    </source>
</evidence>
<comment type="caution">
    <text evidence="1">The sequence shown here is derived from an EMBL/GenBank/DDBJ whole genome shotgun (WGS) entry which is preliminary data.</text>
</comment>
<gene>
    <name evidence="1" type="ORF">QE152_g29236</name>
</gene>
<evidence type="ECO:0000313" key="2">
    <source>
        <dbReference type="Proteomes" id="UP001458880"/>
    </source>
</evidence>
<name>A0AAW1JJ02_POPJA</name>
<protein>
    <submittedName>
        <fullName evidence="1">Uncharacterized protein</fullName>
    </submittedName>
</protein>
<keyword evidence="2" id="KW-1185">Reference proteome</keyword>
<accession>A0AAW1JJ02</accession>
<dbReference type="Proteomes" id="UP001458880">
    <property type="component" value="Unassembled WGS sequence"/>
</dbReference>
<organism evidence="1 2">
    <name type="scientific">Popillia japonica</name>
    <name type="common">Japanese beetle</name>
    <dbReference type="NCBI Taxonomy" id="7064"/>
    <lineage>
        <taxon>Eukaryota</taxon>
        <taxon>Metazoa</taxon>
        <taxon>Ecdysozoa</taxon>
        <taxon>Arthropoda</taxon>
        <taxon>Hexapoda</taxon>
        <taxon>Insecta</taxon>
        <taxon>Pterygota</taxon>
        <taxon>Neoptera</taxon>
        <taxon>Endopterygota</taxon>
        <taxon>Coleoptera</taxon>
        <taxon>Polyphaga</taxon>
        <taxon>Scarabaeiformia</taxon>
        <taxon>Scarabaeidae</taxon>
        <taxon>Rutelinae</taxon>
        <taxon>Popillia</taxon>
    </lineage>
</organism>
<sequence>MFQENTRKYLRGCYGRQRIYLLLLHEKGREPIGHLTTCIKKTTGVIKVDNLMRVQNRVLHLVFRLPR</sequence>
<dbReference type="AlphaFoldDB" id="A0AAW1JJ02"/>
<reference evidence="1 2" key="1">
    <citation type="journal article" date="2024" name="BMC Genomics">
        <title>De novo assembly and annotation of Popillia japonica's genome with initial clues to its potential as an invasive pest.</title>
        <authorList>
            <person name="Cucini C."/>
            <person name="Boschi S."/>
            <person name="Funari R."/>
            <person name="Cardaioli E."/>
            <person name="Iannotti N."/>
            <person name="Marturano G."/>
            <person name="Paoli F."/>
            <person name="Bruttini M."/>
            <person name="Carapelli A."/>
            <person name="Frati F."/>
            <person name="Nardi F."/>
        </authorList>
    </citation>
    <scope>NUCLEOTIDE SEQUENCE [LARGE SCALE GENOMIC DNA]</scope>
    <source>
        <strain evidence="1">DMR45628</strain>
    </source>
</reference>